<keyword evidence="3" id="KW-1185">Reference proteome</keyword>
<accession>A0A6A6IGM1</accession>
<dbReference type="RefSeq" id="XP_033684046.1">
    <property type="nucleotide sequence ID" value="XM_033821914.1"/>
</dbReference>
<organism evidence="2 3">
    <name type="scientific">Trematosphaeria pertusa</name>
    <dbReference type="NCBI Taxonomy" id="390896"/>
    <lineage>
        <taxon>Eukaryota</taxon>
        <taxon>Fungi</taxon>
        <taxon>Dikarya</taxon>
        <taxon>Ascomycota</taxon>
        <taxon>Pezizomycotina</taxon>
        <taxon>Dothideomycetes</taxon>
        <taxon>Pleosporomycetidae</taxon>
        <taxon>Pleosporales</taxon>
        <taxon>Massarineae</taxon>
        <taxon>Trematosphaeriaceae</taxon>
        <taxon>Trematosphaeria</taxon>
    </lineage>
</organism>
<name>A0A6A6IGM1_9PLEO</name>
<feature type="signal peptide" evidence="1">
    <location>
        <begin position="1"/>
        <end position="15"/>
    </location>
</feature>
<dbReference type="EMBL" id="ML987195">
    <property type="protein sequence ID" value="KAF2249042.1"/>
    <property type="molecule type" value="Genomic_DNA"/>
</dbReference>
<evidence type="ECO:0000313" key="2">
    <source>
        <dbReference type="EMBL" id="KAF2249042.1"/>
    </source>
</evidence>
<proteinExistence type="predicted"/>
<dbReference type="PRINTS" id="PR01217">
    <property type="entry name" value="PRICHEXTENSN"/>
</dbReference>
<keyword evidence="1" id="KW-0732">Signal</keyword>
<dbReference type="AlphaFoldDB" id="A0A6A6IGM1"/>
<evidence type="ECO:0000313" key="3">
    <source>
        <dbReference type="Proteomes" id="UP000800094"/>
    </source>
</evidence>
<sequence length="517" mass="53903">MELLVLLSLPLLVRATANTPITTTPPPPKYTVPCTMGNDKPCSALQTAGTSWTCTPTMPCVTGKPCGGLCIDIWTPPPVTPCTMGDDRPCLPSSHCTPTMTSAWGHPWKGQCIEGAPTTPPPSSPTIPPPWTPPPVTPCTMGDDKPCEPSSHCTPTMVCTTGLPCGGACIENPPPPCNAVLPTPCPPSSYCSPTSSCSVTGVCMGSCVPSGTPTSPTTSPTGPITKSCNMGDDSPCLPASSCVPTMSCKTNTPCYGVCKEIYGPQTPVIPCTMGVSGACTPPATCTPTMMPTPGVPQLGQCWTPQKPTCLLDAPTPMCQYDSTCSRSYSTCLPSAKCIGRCEPTTTPPISITPSPTPTEITRCNMGDDGPCMPANLCTPTMPCKPHRPCSGTCSDPWTVPPLTTCTMGDDSPCKPIKGTSGHCTPTEYPTPGVTQRGQCIWPQMITCILNRPTPVCGLDSSCSRGYTCFPGATCVGSCVATASPTPTPTEVKKKCWHGRCEHGYNCVDGWCVKGHHW</sequence>
<dbReference type="OrthoDB" id="3799394at2759"/>
<dbReference type="Proteomes" id="UP000800094">
    <property type="component" value="Unassembled WGS sequence"/>
</dbReference>
<reference evidence="2" key="1">
    <citation type="journal article" date="2020" name="Stud. Mycol.">
        <title>101 Dothideomycetes genomes: a test case for predicting lifestyles and emergence of pathogens.</title>
        <authorList>
            <person name="Haridas S."/>
            <person name="Albert R."/>
            <person name="Binder M."/>
            <person name="Bloem J."/>
            <person name="Labutti K."/>
            <person name="Salamov A."/>
            <person name="Andreopoulos B."/>
            <person name="Baker S."/>
            <person name="Barry K."/>
            <person name="Bills G."/>
            <person name="Bluhm B."/>
            <person name="Cannon C."/>
            <person name="Castanera R."/>
            <person name="Culley D."/>
            <person name="Daum C."/>
            <person name="Ezra D."/>
            <person name="Gonzalez J."/>
            <person name="Henrissat B."/>
            <person name="Kuo A."/>
            <person name="Liang C."/>
            <person name="Lipzen A."/>
            <person name="Lutzoni F."/>
            <person name="Magnuson J."/>
            <person name="Mondo S."/>
            <person name="Nolan M."/>
            <person name="Ohm R."/>
            <person name="Pangilinan J."/>
            <person name="Park H.-J."/>
            <person name="Ramirez L."/>
            <person name="Alfaro M."/>
            <person name="Sun H."/>
            <person name="Tritt A."/>
            <person name="Yoshinaga Y."/>
            <person name="Zwiers L.-H."/>
            <person name="Turgeon B."/>
            <person name="Goodwin S."/>
            <person name="Spatafora J."/>
            <person name="Crous P."/>
            <person name="Grigoriev I."/>
        </authorList>
    </citation>
    <scope>NUCLEOTIDE SEQUENCE</scope>
    <source>
        <strain evidence="2">CBS 122368</strain>
    </source>
</reference>
<protein>
    <submittedName>
        <fullName evidence="2">Uncharacterized protein</fullName>
    </submittedName>
</protein>
<dbReference type="GeneID" id="54575244"/>
<feature type="chain" id="PRO_5025606133" evidence="1">
    <location>
        <begin position="16"/>
        <end position="517"/>
    </location>
</feature>
<evidence type="ECO:0000256" key="1">
    <source>
        <dbReference type="SAM" id="SignalP"/>
    </source>
</evidence>
<gene>
    <name evidence="2" type="ORF">BU26DRAFT_311004</name>
</gene>